<evidence type="ECO:0000313" key="9">
    <source>
        <dbReference type="EMBL" id="VYT78610.1"/>
    </source>
</evidence>
<feature type="signal peptide" evidence="7">
    <location>
        <begin position="1"/>
        <end position="23"/>
    </location>
</feature>
<keyword evidence="6" id="KW-0472">Membrane</keyword>
<feature type="region of interest" description="Disordered" evidence="5">
    <location>
        <begin position="520"/>
        <end position="582"/>
    </location>
</feature>
<keyword evidence="6" id="KW-1133">Transmembrane helix</keyword>
<dbReference type="RefSeq" id="WP_421929891.1">
    <property type="nucleotide sequence ID" value="NZ_CACRUK010000008.1"/>
</dbReference>
<name>A0A6N2ZLJ7_MEDGN</name>
<dbReference type="AlphaFoldDB" id="A0A6N2ZLJ7"/>
<protein>
    <recommendedName>
        <fullName evidence="8">Gram-positive cocci surface proteins LPxTG domain-containing protein</fullName>
    </recommendedName>
</protein>
<keyword evidence="3 7" id="KW-0732">Signal</keyword>
<dbReference type="PROSITE" id="PS50847">
    <property type="entry name" value="GRAM_POS_ANCHORING"/>
    <property type="match status" value="1"/>
</dbReference>
<proteinExistence type="predicted"/>
<keyword evidence="4" id="KW-0572">Peptidoglycan-anchor</keyword>
<sequence length="606" mass="66414">MRACLTGLMVVTVATANVAPVFAAEAPAGTEATDKEALQKVSINYYDEGAGKQIAEVPLEVGAGDTEIALAVINKYMPAEYNLVSTDYQIRGGYVYVSVTPAPVVEETQDVKINYYDEAAGKQVKEVPVQVSSNVSVVDMAILTRYMPEGYTLEGSDCEIRGGYVYVSVAPAEEVQNVKINYYDEAAKKQVAEVPVQVSIDTSYVDMAILTRYLPEGYTLEGSDCIIRDGYVYVSVAPAEEVQNVKINYYDEAAKKQVAEVPVQVSIDTSCVNMAILTRYLPEGYTIEGTDCIIRDGYVYVSVAPAEEVQNVKINYYDEDAEKQVAEVPVQVSIDTSCVNMAILTRYMPEGYALVSSDCIIRDGYVYVSVKKDVEIREAVLHITFETPNGEVVTTETVTAEGADGEDAVFRLGVDFNLPTGYKLSNDRDQVTEIKIPFGSTGGHTMVVEKGDLSSIVKIQFVDAENNDEVVAGGDYFVDGDGDGIFHTREITEWVPEGYELQEVGDFQVELYKETPLQLSVTKIKEDKPETPDPEEPNKPEKPETPDQEKPEKPEKPNKEDDKKEDKKDEKKNSPKTGDETNAAAAALPAGVSLAAILAVLVKKFK</sequence>
<keyword evidence="1" id="KW-0134">Cell wall</keyword>
<organism evidence="9">
    <name type="scientific">Mediterraneibacter gnavus</name>
    <name type="common">Ruminococcus gnavus</name>
    <dbReference type="NCBI Taxonomy" id="33038"/>
    <lineage>
        <taxon>Bacteria</taxon>
        <taxon>Bacillati</taxon>
        <taxon>Bacillota</taxon>
        <taxon>Clostridia</taxon>
        <taxon>Lachnospirales</taxon>
        <taxon>Lachnospiraceae</taxon>
        <taxon>Mediterraneibacter</taxon>
    </lineage>
</organism>
<feature type="transmembrane region" description="Helical" evidence="6">
    <location>
        <begin position="583"/>
        <end position="602"/>
    </location>
</feature>
<dbReference type="InterPro" id="IPR019931">
    <property type="entry name" value="LPXTG_anchor"/>
</dbReference>
<keyword evidence="2" id="KW-0964">Secreted</keyword>
<evidence type="ECO:0000256" key="2">
    <source>
        <dbReference type="ARBA" id="ARBA00022525"/>
    </source>
</evidence>
<evidence type="ECO:0000256" key="3">
    <source>
        <dbReference type="ARBA" id="ARBA00022729"/>
    </source>
</evidence>
<evidence type="ECO:0000256" key="6">
    <source>
        <dbReference type="SAM" id="Phobius"/>
    </source>
</evidence>
<keyword evidence="6" id="KW-0812">Transmembrane</keyword>
<evidence type="ECO:0000259" key="8">
    <source>
        <dbReference type="PROSITE" id="PS50847"/>
    </source>
</evidence>
<dbReference type="EMBL" id="CACRUK010000008">
    <property type="protein sequence ID" value="VYT78610.1"/>
    <property type="molecule type" value="Genomic_DNA"/>
</dbReference>
<evidence type="ECO:0000256" key="7">
    <source>
        <dbReference type="SAM" id="SignalP"/>
    </source>
</evidence>
<evidence type="ECO:0000256" key="4">
    <source>
        <dbReference type="ARBA" id="ARBA00023088"/>
    </source>
</evidence>
<evidence type="ECO:0000256" key="5">
    <source>
        <dbReference type="SAM" id="MobiDB-lite"/>
    </source>
</evidence>
<reference evidence="9" key="1">
    <citation type="submission" date="2019-11" db="EMBL/GenBank/DDBJ databases">
        <authorList>
            <person name="Feng L."/>
        </authorList>
    </citation>
    <scope>NUCLEOTIDE SEQUENCE</scope>
    <source>
        <strain evidence="9">RgnavusLFYP19</strain>
    </source>
</reference>
<gene>
    <name evidence="9" type="ORF">RGLFYP19_00702</name>
</gene>
<feature type="compositionally biased region" description="Basic and acidic residues" evidence="5">
    <location>
        <begin position="523"/>
        <end position="579"/>
    </location>
</feature>
<feature type="domain" description="Gram-positive cocci surface proteins LPxTG" evidence="8">
    <location>
        <begin position="574"/>
        <end position="606"/>
    </location>
</feature>
<feature type="chain" id="PRO_5027109224" description="Gram-positive cocci surface proteins LPxTG domain-containing protein" evidence="7">
    <location>
        <begin position="24"/>
        <end position="606"/>
    </location>
</feature>
<accession>A0A6N2ZLJ7</accession>
<evidence type="ECO:0000256" key="1">
    <source>
        <dbReference type="ARBA" id="ARBA00022512"/>
    </source>
</evidence>